<evidence type="ECO:0000313" key="1">
    <source>
        <dbReference type="EMBL" id="ETW95046.1"/>
    </source>
</evidence>
<name>W4LCJ3_ENTF1</name>
<dbReference type="HOGENOM" id="CLU_2536318_0_0_7"/>
<organism evidence="1 2">
    <name type="scientific">Entotheonella factor</name>
    <dbReference type="NCBI Taxonomy" id="1429438"/>
    <lineage>
        <taxon>Bacteria</taxon>
        <taxon>Pseudomonadati</taxon>
        <taxon>Nitrospinota/Tectimicrobiota group</taxon>
        <taxon>Candidatus Tectimicrobiota</taxon>
        <taxon>Candidatus Entotheonellia</taxon>
        <taxon>Candidatus Entotheonellales</taxon>
        <taxon>Candidatus Entotheonellaceae</taxon>
        <taxon>Candidatus Entotheonella</taxon>
    </lineage>
</organism>
<dbReference type="AlphaFoldDB" id="W4LCJ3"/>
<dbReference type="EMBL" id="AZHW01000962">
    <property type="protein sequence ID" value="ETW95046.1"/>
    <property type="molecule type" value="Genomic_DNA"/>
</dbReference>
<reference evidence="1 2" key="1">
    <citation type="journal article" date="2014" name="Nature">
        <title>An environmental bacterial taxon with a large and distinct metabolic repertoire.</title>
        <authorList>
            <person name="Wilson M.C."/>
            <person name="Mori T."/>
            <person name="Ruckert C."/>
            <person name="Uria A.R."/>
            <person name="Helf M.J."/>
            <person name="Takada K."/>
            <person name="Gernert C."/>
            <person name="Steffens U.A."/>
            <person name="Heycke N."/>
            <person name="Schmitt S."/>
            <person name="Rinke C."/>
            <person name="Helfrich E.J."/>
            <person name="Brachmann A.O."/>
            <person name="Gurgui C."/>
            <person name="Wakimoto T."/>
            <person name="Kracht M."/>
            <person name="Crusemann M."/>
            <person name="Hentschel U."/>
            <person name="Abe I."/>
            <person name="Matsunaga S."/>
            <person name="Kalinowski J."/>
            <person name="Takeyama H."/>
            <person name="Piel J."/>
        </authorList>
    </citation>
    <scope>NUCLEOTIDE SEQUENCE [LARGE SCALE GENOMIC DNA]</scope>
    <source>
        <strain evidence="2">TSY1</strain>
    </source>
</reference>
<dbReference type="Proteomes" id="UP000019141">
    <property type="component" value="Unassembled WGS sequence"/>
</dbReference>
<comment type="caution">
    <text evidence="1">The sequence shown here is derived from an EMBL/GenBank/DDBJ whole genome shotgun (WGS) entry which is preliminary data.</text>
</comment>
<gene>
    <name evidence="1" type="ORF">ETSY1_32250</name>
</gene>
<evidence type="ECO:0000313" key="2">
    <source>
        <dbReference type="Proteomes" id="UP000019141"/>
    </source>
</evidence>
<sequence>MPQSASDARSSARLMLMQNTHDEYLQDIETVWADLDTSPDGLHADEADRRRLHPLVEPGPGFNSSNSFTRHRLTRCHGFVSWP</sequence>
<proteinExistence type="predicted"/>
<accession>W4LCJ3</accession>
<protein>
    <submittedName>
        <fullName evidence="1">Uncharacterized protein</fullName>
    </submittedName>
</protein>
<keyword evidence="2" id="KW-1185">Reference proteome</keyword>